<feature type="compositionally biased region" description="Polar residues" evidence="1">
    <location>
        <begin position="13"/>
        <end position="40"/>
    </location>
</feature>
<accession>A0ABQ5IG83</accession>
<proteinExistence type="predicted"/>
<comment type="caution">
    <text evidence="2">The sequence shown here is derived from an EMBL/GenBank/DDBJ whole genome shotgun (WGS) entry which is preliminary data.</text>
</comment>
<gene>
    <name evidence="2" type="ORF">Tco_1094244</name>
</gene>
<keyword evidence="3" id="KW-1185">Reference proteome</keyword>
<evidence type="ECO:0000313" key="2">
    <source>
        <dbReference type="EMBL" id="GJT98726.1"/>
    </source>
</evidence>
<organism evidence="2 3">
    <name type="scientific">Tanacetum coccineum</name>
    <dbReference type="NCBI Taxonomy" id="301880"/>
    <lineage>
        <taxon>Eukaryota</taxon>
        <taxon>Viridiplantae</taxon>
        <taxon>Streptophyta</taxon>
        <taxon>Embryophyta</taxon>
        <taxon>Tracheophyta</taxon>
        <taxon>Spermatophyta</taxon>
        <taxon>Magnoliopsida</taxon>
        <taxon>eudicotyledons</taxon>
        <taxon>Gunneridae</taxon>
        <taxon>Pentapetalae</taxon>
        <taxon>asterids</taxon>
        <taxon>campanulids</taxon>
        <taxon>Asterales</taxon>
        <taxon>Asteraceae</taxon>
        <taxon>Asteroideae</taxon>
        <taxon>Anthemideae</taxon>
        <taxon>Anthemidinae</taxon>
        <taxon>Tanacetum</taxon>
    </lineage>
</organism>
<dbReference type="Proteomes" id="UP001151760">
    <property type="component" value="Unassembled WGS sequence"/>
</dbReference>
<feature type="compositionally biased region" description="Polar residues" evidence="1">
    <location>
        <begin position="48"/>
        <end position="58"/>
    </location>
</feature>
<reference evidence="2" key="2">
    <citation type="submission" date="2022-01" db="EMBL/GenBank/DDBJ databases">
        <authorList>
            <person name="Yamashiro T."/>
            <person name="Shiraishi A."/>
            <person name="Satake H."/>
            <person name="Nakayama K."/>
        </authorList>
    </citation>
    <scope>NUCLEOTIDE SEQUENCE</scope>
</reference>
<sequence>MENGCTSKPRVINSDTAEKTSASVNEKLTSNENDGFTNVNNKRKNQGKKNTNSGTRQNVKVGGIPVSVLHYSIPRKYLAKPRSFMGSCELEITVVILVRDRCPRGKALHTQASSAELNVTDEKKMIRRHPGSDIRPYTKKIKVTSSVYTHELSAQERHFACIRERRLVRNSLSTEQEIQFWER</sequence>
<protein>
    <submittedName>
        <fullName evidence="2">Uncharacterized protein</fullName>
    </submittedName>
</protein>
<feature type="region of interest" description="Disordered" evidence="1">
    <location>
        <begin position="1"/>
        <end position="59"/>
    </location>
</feature>
<name>A0ABQ5IG83_9ASTR</name>
<dbReference type="EMBL" id="BQNB010020703">
    <property type="protein sequence ID" value="GJT98726.1"/>
    <property type="molecule type" value="Genomic_DNA"/>
</dbReference>
<evidence type="ECO:0000256" key="1">
    <source>
        <dbReference type="SAM" id="MobiDB-lite"/>
    </source>
</evidence>
<evidence type="ECO:0000313" key="3">
    <source>
        <dbReference type="Proteomes" id="UP001151760"/>
    </source>
</evidence>
<reference evidence="2" key="1">
    <citation type="journal article" date="2022" name="Int. J. Mol. Sci.">
        <title>Draft Genome of Tanacetum Coccineum: Genomic Comparison of Closely Related Tanacetum-Family Plants.</title>
        <authorList>
            <person name="Yamashiro T."/>
            <person name="Shiraishi A."/>
            <person name="Nakayama K."/>
            <person name="Satake H."/>
        </authorList>
    </citation>
    <scope>NUCLEOTIDE SEQUENCE</scope>
</reference>